<dbReference type="CDD" id="cd02966">
    <property type="entry name" value="TlpA_like_family"/>
    <property type="match status" value="1"/>
</dbReference>
<dbReference type="InterPro" id="IPR050553">
    <property type="entry name" value="Thioredoxin_ResA/DsbE_sf"/>
</dbReference>
<evidence type="ECO:0000259" key="2">
    <source>
        <dbReference type="PROSITE" id="PS51352"/>
    </source>
</evidence>
<evidence type="ECO:0000313" key="4">
    <source>
        <dbReference type="Proteomes" id="UP000283077"/>
    </source>
</evidence>
<dbReference type="InterPro" id="IPR036249">
    <property type="entry name" value="Thioredoxin-like_sf"/>
</dbReference>
<dbReference type="Pfam" id="PF08534">
    <property type="entry name" value="Redoxin"/>
    <property type="match status" value="1"/>
</dbReference>
<name>A0A437QA07_9GAMM</name>
<evidence type="ECO:0000256" key="1">
    <source>
        <dbReference type="SAM" id="SignalP"/>
    </source>
</evidence>
<comment type="caution">
    <text evidence="3">The sequence shown here is derived from an EMBL/GenBank/DDBJ whole genome shotgun (WGS) entry which is preliminary data.</text>
</comment>
<dbReference type="RefSeq" id="WP_127701293.1">
    <property type="nucleotide sequence ID" value="NZ_SACS01000039.1"/>
</dbReference>
<dbReference type="InterPro" id="IPR013740">
    <property type="entry name" value="Redoxin"/>
</dbReference>
<organism evidence="3 4">
    <name type="scientific">Rheinheimera riviphila</name>
    <dbReference type="NCBI Taxonomy" id="1834037"/>
    <lineage>
        <taxon>Bacteria</taxon>
        <taxon>Pseudomonadati</taxon>
        <taxon>Pseudomonadota</taxon>
        <taxon>Gammaproteobacteria</taxon>
        <taxon>Chromatiales</taxon>
        <taxon>Chromatiaceae</taxon>
        <taxon>Rheinheimera</taxon>
    </lineage>
</organism>
<proteinExistence type="predicted"/>
<dbReference type="Gene3D" id="3.40.30.10">
    <property type="entry name" value="Glutaredoxin"/>
    <property type="match status" value="1"/>
</dbReference>
<reference evidence="3 4" key="1">
    <citation type="submission" date="2019-01" db="EMBL/GenBank/DDBJ databases">
        <authorList>
            <person name="Chen W.-M."/>
        </authorList>
    </citation>
    <scope>NUCLEOTIDE SEQUENCE [LARGE SCALE GENOMIC DNA]</scope>
    <source>
        <strain evidence="3 4">KYPC3</strain>
    </source>
</reference>
<keyword evidence="1" id="KW-0732">Signal</keyword>
<dbReference type="Proteomes" id="UP000283077">
    <property type="component" value="Unassembled WGS sequence"/>
</dbReference>
<dbReference type="PANTHER" id="PTHR42852">
    <property type="entry name" value="THIOL:DISULFIDE INTERCHANGE PROTEIN DSBE"/>
    <property type="match status" value="1"/>
</dbReference>
<accession>A0A437QA07</accession>
<dbReference type="SUPFAM" id="SSF52833">
    <property type="entry name" value="Thioredoxin-like"/>
    <property type="match status" value="1"/>
</dbReference>
<evidence type="ECO:0000313" key="3">
    <source>
        <dbReference type="EMBL" id="RVU31269.1"/>
    </source>
</evidence>
<dbReference type="InterPro" id="IPR013766">
    <property type="entry name" value="Thioredoxin_domain"/>
</dbReference>
<dbReference type="PANTHER" id="PTHR42852:SF13">
    <property type="entry name" value="PROTEIN DIPZ"/>
    <property type="match status" value="1"/>
</dbReference>
<dbReference type="AlphaFoldDB" id="A0A437QA07"/>
<gene>
    <name evidence="3" type="ORF">EOE67_19925</name>
</gene>
<feature type="signal peptide" evidence="1">
    <location>
        <begin position="1"/>
        <end position="22"/>
    </location>
</feature>
<feature type="domain" description="Thioredoxin" evidence="2">
    <location>
        <begin position="58"/>
        <end position="189"/>
    </location>
</feature>
<feature type="chain" id="PRO_5019178449" evidence="1">
    <location>
        <begin position="23"/>
        <end position="189"/>
    </location>
</feature>
<sequence length="189" mass="20818">MNLKITLLISLLPLLPACSTLAEVPAPVKPSAKISATASTSSAPTTAARPVRQTEQRLKAGDLMPLTTLTSIENQQVSLTQPNQRKLVIFFGTTCHDSQRAFQKIIASPLVNQTDLQIVGIGREENVASLRKFATEYQVTFPLVVDADRAMYHQFTNVGIPRIVLVDENNRIVKSFLGEIPDVLTEIHW</sequence>
<dbReference type="PROSITE" id="PS51352">
    <property type="entry name" value="THIOREDOXIN_2"/>
    <property type="match status" value="1"/>
</dbReference>
<dbReference type="GO" id="GO:0016491">
    <property type="term" value="F:oxidoreductase activity"/>
    <property type="evidence" value="ECO:0007669"/>
    <property type="project" value="InterPro"/>
</dbReference>
<protein>
    <submittedName>
        <fullName evidence="3">TlpA family protein disulfide reductase</fullName>
    </submittedName>
</protein>
<dbReference type="EMBL" id="SACS01000039">
    <property type="protein sequence ID" value="RVU31269.1"/>
    <property type="molecule type" value="Genomic_DNA"/>
</dbReference>
<dbReference type="OrthoDB" id="6398367at2"/>
<keyword evidence="4" id="KW-1185">Reference proteome</keyword>